<proteinExistence type="predicted"/>
<evidence type="ECO:0000256" key="1">
    <source>
        <dbReference type="ARBA" id="ARBA00022801"/>
    </source>
</evidence>
<dbReference type="PANTHER" id="PTHR33886">
    <property type="entry name" value="UNSATURATED RHAMNOGALACTURONAN HYDROLASE (EUROFUNG)"/>
    <property type="match status" value="1"/>
</dbReference>
<name>A0A4R3JA60_9RHOB</name>
<dbReference type="AlphaFoldDB" id="A0A4R3JA60"/>
<dbReference type="InterPro" id="IPR052043">
    <property type="entry name" value="PolySaccharide_Degr_Enz"/>
</dbReference>
<dbReference type="SUPFAM" id="SSF48208">
    <property type="entry name" value="Six-hairpin glycosidases"/>
    <property type="match status" value="1"/>
</dbReference>
<reference evidence="2 3" key="1">
    <citation type="submission" date="2019-03" db="EMBL/GenBank/DDBJ databases">
        <title>Genomic Encyclopedia of Type Strains, Phase IV (KMG-IV): sequencing the most valuable type-strain genomes for metagenomic binning, comparative biology and taxonomic classification.</title>
        <authorList>
            <person name="Goeker M."/>
        </authorList>
    </citation>
    <scope>NUCLEOTIDE SEQUENCE [LARGE SCALE GENOMIC DNA]</scope>
    <source>
        <strain evidence="2 3">DSM 104836</strain>
    </source>
</reference>
<keyword evidence="3" id="KW-1185">Reference proteome</keyword>
<evidence type="ECO:0000313" key="3">
    <source>
        <dbReference type="Proteomes" id="UP000295696"/>
    </source>
</evidence>
<dbReference type="Gene3D" id="1.50.10.10">
    <property type="match status" value="1"/>
</dbReference>
<dbReference type="InterPro" id="IPR010905">
    <property type="entry name" value="Glyco_hydro_88"/>
</dbReference>
<dbReference type="EMBL" id="SLZU01000008">
    <property type="protein sequence ID" value="TCS62778.1"/>
    <property type="molecule type" value="Genomic_DNA"/>
</dbReference>
<dbReference type="OrthoDB" id="6381507at2"/>
<dbReference type="PANTHER" id="PTHR33886:SF8">
    <property type="entry name" value="UNSATURATED RHAMNOGALACTURONAN HYDROLASE (EUROFUNG)"/>
    <property type="match status" value="1"/>
</dbReference>
<comment type="caution">
    <text evidence="2">The sequence shown here is derived from an EMBL/GenBank/DDBJ whole genome shotgun (WGS) entry which is preliminary data.</text>
</comment>
<dbReference type="Proteomes" id="UP000295696">
    <property type="component" value="Unassembled WGS sequence"/>
</dbReference>
<dbReference type="InterPro" id="IPR012341">
    <property type="entry name" value="6hp_glycosidase-like_sf"/>
</dbReference>
<organism evidence="2 3">
    <name type="scientific">Primorskyibacter sedentarius</name>
    <dbReference type="NCBI Taxonomy" id="745311"/>
    <lineage>
        <taxon>Bacteria</taxon>
        <taxon>Pseudomonadati</taxon>
        <taxon>Pseudomonadota</taxon>
        <taxon>Alphaproteobacteria</taxon>
        <taxon>Rhodobacterales</taxon>
        <taxon>Roseobacteraceae</taxon>
        <taxon>Primorskyibacter</taxon>
    </lineage>
</organism>
<accession>A0A4R3JA60</accession>
<keyword evidence="1 2" id="KW-0378">Hydrolase</keyword>
<protein>
    <submittedName>
        <fullName evidence="2">Unsaturated rhamnogalacturonyl hydrolase</fullName>
    </submittedName>
</protein>
<dbReference type="GO" id="GO:0005975">
    <property type="term" value="P:carbohydrate metabolic process"/>
    <property type="evidence" value="ECO:0007669"/>
    <property type="project" value="InterPro"/>
</dbReference>
<dbReference type="GO" id="GO:0016787">
    <property type="term" value="F:hydrolase activity"/>
    <property type="evidence" value="ECO:0007669"/>
    <property type="project" value="UniProtKB-KW"/>
</dbReference>
<evidence type="ECO:0000313" key="2">
    <source>
        <dbReference type="EMBL" id="TCS62778.1"/>
    </source>
</evidence>
<dbReference type="Pfam" id="PF07470">
    <property type="entry name" value="Glyco_hydro_88"/>
    <property type="match status" value="1"/>
</dbReference>
<dbReference type="RefSeq" id="WP_132245376.1">
    <property type="nucleotide sequence ID" value="NZ_SLZU01000008.1"/>
</dbReference>
<sequence>MLMEYFDTFATNHQPYKGGPWCYEDGLVYRGLELLFKSTAEPRWLAHIHRLIAPQILEGPKLLGYDPDDYNIDNILPGRALLFLYQTTGEATYLQAANLLNQQLETHPRTKSNIYWHKGRYPWQVWLDGLYMGAPFQIEYGLVTGRDALVQDALDQVSAAMELTFVPQTGLYAHAYDEARKQPWCDPETGHTKAHWARAVGWLALALVDIAALTSARQFAPLQPRATALFDEIARWRQPDGLWLQVMDQPQLAGNWTETSASAMFCYALLRARELGIWHGETDGLLAQVVKSALRPKAGGGYEMIRMCHVAGLGMYEGRFRDGTAEYYISEDRVSDDTKGVGPLMMAVAASLAGADKAPALQRHGLL</sequence>
<gene>
    <name evidence="2" type="ORF">EDD52_10872</name>
</gene>
<dbReference type="InterPro" id="IPR008928">
    <property type="entry name" value="6-hairpin_glycosidase_sf"/>
</dbReference>